<protein>
    <submittedName>
        <fullName evidence="1">Uncharacterized protein</fullName>
    </submittedName>
</protein>
<organism evidence="1 2">
    <name type="scientific">Enterobacter cloacae</name>
    <dbReference type="NCBI Taxonomy" id="550"/>
    <lineage>
        <taxon>Bacteria</taxon>
        <taxon>Pseudomonadati</taxon>
        <taxon>Pseudomonadota</taxon>
        <taxon>Gammaproteobacteria</taxon>
        <taxon>Enterobacterales</taxon>
        <taxon>Enterobacteriaceae</taxon>
        <taxon>Enterobacter</taxon>
        <taxon>Enterobacter cloacae complex</taxon>
    </lineage>
</organism>
<proteinExistence type="predicted"/>
<evidence type="ECO:0000313" key="2">
    <source>
        <dbReference type="Proteomes" id="UP000255106"/>
    </source>
</evidence>
<name>A0A377M8Q6_ENTCL</name>
<reference evidence="1 2" key="1">
    <citation type="submission" date="2018-06" db="EMBL/GenBank/DDBJ databases">
        <authorList>
            <consortium name="Pathogen Informatics"/>
            <person name="Doyle S."/>
        </authorList>
    </citation>
    <scope>NUCLEOTIDE SEQUENCE [LARGE SCALE GENOMIC DNA]</scope>
    <source>
        <strain evidence="1 2">NCTC10005</strain>
    </source>
</reference>
<evidence type="ECO:0000313" key="1">
    <source>
        <dbReference type="EMBL" id="STQ14356.1"/>
    </source>
</evidence>
<gene>
    <name evidence="1" type="ORF">NCTC10005_07210</name>
</gene>
<sequence length="89" mass="10019">MATLSGVSCKNLVGRQLQAAKDITNQGIIQGRQFFRHHHQTHMRRDGDGDFTLQRRRATQGHWVIPSCCNCQSRRDVIAENSCLSGAQI</sequence>
<dbReference type="AlphaFoldDB" id="A0A377M8Q6"/>
<dbReference type="EMBL" id="UGJB01000004">
    <property type="protein sequence ID" value="STQ14356.1"/>
    <property type="molecule type" value="Genomic_DNA"/>
</dbReference>
<accession>A0A377M8Q6</accession>
<dbReference type="Proteomes" id="UP000255106">
    <property type="component" value="Unassembled WGS sequence"/>
</dbReference>